<name>A0A8S1D3F4_9INSE</name>
<dbReference type="EMBL" id="CADEPI010000111">
    <property type="protein sequence ID" value="CAB3375362.1"/>
    <property type="molecule type" value="Genomic_DNA"/>
</dbReference>
<keyword evidence="3" id="KW-1185">Reference proteome</keyword>
<accession>A0A8S1D3F4</accession>
<dbReference type="AlphaFoldDB" id="A0A8S1D3F4"/>
<feature type="compositionally biased region" description="Basic and acidic residues" evidence="1">
    <location>
        <begin position="15"/>
        <end position="26"/>
    </location>
</feature>
<reference evidence="2 3" key="1">
    <citation type="submission" date="2020-04" db="EMBL/GenBank/DDBJ databases">
        <authorList>
            <person name="Alioto T."/>
            <person name="Alioto T."/>
            <person name="Gomez Garrido J."/>
        </authorList>
    </citation>
    <scope>NUCLEOTIDE SEQUENCE [LARGE SCALE GENOMIC DNA]</scope>
</reference>
<feature type="compositionally biased region" description="Basic and acidic residues" evidence="1">
    <location>
        <begin position="122"/>
        <end position="145"/>
    </location>
</feature>
<dbReference type="Proteomes" id="UP000494165">
    <property type="component" value="Unassembled WGS sequence"/>
</dbReference>
<feature type="region of interest" description="Disordered" evidence="1">
    <location>
        <begin position="1"/>
        <end position="26"/>
    </location>
</feature>
<evidence type="ECO:0000256" key="1">
    <source>
        <dbReference type="SAM" id="MobiDB-lite"/>
    </source>
</evidence>
<protein>
    <submittedName>
        <fullName evidence="2">Uncharacterized protein</fullName>
    </submittedName>
</protein>
<sequence length="865" mass="99685">MPIVNPAAPPAKSPARSDRVETDRLPDFSRVDVRSAIAEGNELLKEIKSWHKTLEKASAPRPVAERRKPESGGVPIRRNSKRADLVARRGDLKKKTSSELDLRTDMESLKKEVKSLSKKIARKSERKQSKKDKEGKGDQLKDNETGKLQVPAAIKNQLISTHSHEPEPLKSKLTVAMLQDLIIKRPLAVQSGPRIVISPKPLLTKVSNVHFATYEHKPAAAVPDNEKSLPHNQVAMKMVHVSKENAAVATDAIPVSTTGCQTSPPPRVFNIFAQTEEVTVRTRRTMVSVAVQSSPEVKTPCSDLEVQTEIAVKLEDFAAFHNLPGDLKKKQIESFRFANSVFPFYIPAEHHDINLSELQNSKGEYWGTAAHFLLCNKAHGIPLWKTFEAQIQSSDTAITCRPHISTNMTNRILQHIPSIEDREDIVLKFLFRNWVLLQLPFQPILLFQWLTYAVYLLSNIDMRMSKLYYVPFPEKFKPQLLCFHKMLKTAHRNIGFLFDYLQHQTRCPHLKIFGDSNEELVRNRDTEVNLQDRNLYTNIILESFYEPDDIKKVKIKSMLLDDDFLTIQRKINRLSDISESIRIEKVDSGIIGSVLENNNTVEYGLLISKLHAWIFKNYKVLPKRGPDFTKTVAAENIIHVFKELDRINYSLLTVLIGIKQKNQFSNQELECSSRFEFRIRTIVLDCIESHLRVKNFEEKKNEVLRDWHVVQYLLPCFVALYVKICESNDPEHKNLQNWYAQFLDKLICTYEEDGIRKSSWSNVLQDINSFPPLRESCLNNNHEDLSNFFTEVSNHFVERIMRGASKDARNHLHCCRFFRAFFEVIQKKTGDLEENDVVATEASAYWNWLMWDFFSRMKHALEVAE</sequence>
<feature type="region of interest" description="Disordered" evidence="1">
    <location>
        <begin position="52"/>
        <end position="99"/>
    </location>
</feature>
<gene>
    <name evidence="2" type="ORF">CLODIP_2_CD08662</name>
</gene>
<organism evidence="2 3">
    <name type="scientific">Cloeon dipterum</name>
    <dbReference type="NCBI Taxonomy" id="197152"/>
    <lineage>
        <taxon>Eukaryota</taxon>
        <taxon>Metazoa</taxon>
        <taxon>Ecdysozoa</taxon>
        <taxon>Arthropoda</taxon>
        <taxon>Hexapoda</taxon>
        <taxon>Insecta</taxon>
        <taxon>Pterygota</taxon>
        <taxon>Palaeoptera</taxon>
        <taxon>Ephemeroptera</taxon>
        <taxon>Pisciforma</taxon>
        <taxon>Baetidae</taxon>
        <taxon>Cloeon</taxon>
    </lineage>
</organism>
<feature type="region of interest" description="Disordered" evidence="1">
    <location>
        <begin position="116"/>
        <end position="149"/>
    </location>
</feature>
<proteinExistence type="predicted"/>
<comment type="caution">
    <text evidence="2">The sequence shown here is derived from an EMBL/GenBank/DDBJ whole genome shotgun (WGS) entry which is preliminary data.</text>
</comment>
<evidence type="ECO:0000313" key="2">
    <source>
        <dbReference type="EMBL" id="CAB3375362.1"/>
    </source>
</evidence>
<feature type="compositionally biased region" description="Basic and acidic residues" evidence="1">
    <location>
        <begin position="81"/>
        <end position="99"/>
    </location>
</feature>
<evidence type="ECO:0000313" key="3">
    <source>
        <dbReference type="Proteomes" id="UP000494165"/>
    </source>
</evidence>